<keyword evidence="7" id="KW-0539">Nucleus</keyword>
<organism evidence="11 12">
    <name type="scientific">Clavelina lepadiformis</name>
    <name type="common">Light-bulb sea squirt</name>
    <name type="synonym">Ascidia lepadiformis</name>
    <dbReference type="NCBI Taxonomy" id="159417"/>
    <lineage>
        <taxon>Eukaryota</taxon>
        <taxon>Metazoa</taxon>
        <taxon>Chordata</taxon>
        <taxon>Tunicata</taxon>
        <taxon>Ascidiacea</taxon>
        <taxon>Aplousobranchia</taxon>
        <taxon>Clavelinidae</taxon>
        <taxon>Clavelina</taxon>
    </lineage>
</organism>
<evidence type="ECO:0000256" key="7">
    <source>
        <dbReference type="ARBA" id="ARBA00023242"/>
    </source>
</evidence>
<dbReference type="InterPro" id="IPR001523">
    <property type="entry name" value="Paired_dom"/>
</dbReference>
<dbReference type="PROSITE" id="PS51057">
    <property type="entry name" value="PAIRED_2"/>
    <property type="match status" value="1"/>
</dbReference>
<evidence type="ECO:0000256" key="2">
    <source>
        <dbReference type="ARBA" id="ARBA00022473"/>
    </source>
</evidence>
<feature type="region of interest" description="Disordered" evidence="8">
    <location>
        <begin position="424"/>
        <end position="497"/>
    </location>
</feature>
<evidence type="ECO:0000313" key="12">
    <source>
        <dbReference type="Proteomes" id="UP001642483"/>
    </source>
</evidence>
<keyword evidence="2" id="KW-0217">Developmental protein</keyword>
<dbReference type="PROSITE" id="PS50803">
    <property type="entry name" value="OAR"/>
    <property type="match status" value="1"/>
</dbReference>
<reference evidence="11 12" key="1">
    <citation type="submission" date="2024-02" db="EMBL/GenBank/DDBJ databases">
        <authorList>
            <person name="Daric V."/>
            <person name="Darras S."/>
        </authorList>
    </citation>
    <scope>NUCLEOTIDE SEQUENCE [LARGE SCALE GENOMIC DNA]</scope>
</reference>
<feature type="compositionally biased region" description="Polar residues" evidence="8">
    <location>
        <begin position="598"/>
        <end position="607"/>
    </location>
</feature>
<feature type="domain" description="Paired" evidence="10">
    <location>
        <begin position="35"/>
        <end position="161"/>
    </location>
</feature>
<feature type="region of interest" description="Disordered" evidence="8">
    <location>
        <begin position="1"/>
        <end position="29"/>
    </location>
</feature>
<feature type="domain" description="OAR" evidence="9">
    <location>
        <begin position="719"/>
        <end position="732"/>
    </location>
</feature>
<evidence type="ECO:0000256" key="6">
    <source>
        <dbReference type="ARBA" id="ARBA00023163"/>
    </source>
</evidence>
<keyword evidence="5" id="KW-0238">DNA-binding</keyword>
<keyword evidence="4" id="KW-0805">Transcription regulation</keyword>
<evidence type="ECO:0000259" key="9">
    <source>
        <dbReference type="PROSITE" id="PS50803"/>
    </source>
</evidence>
<dbReference type="PROSITE" id="PS00034">
    <property type="entry name" value="PAIRED_1"/>
    <property type="match status" value="1"/>
</dbReference>
<dbReference type="PRINTS" id="PR00027">
    <property type="entry name" value="PAIREDBOX"/>
</dbReference>
<dbReference type="InterPro" id="IPR036388">
    <property type="entry name" value="WH-like_DNA-bd_sf"/>
</dbReference>
<evidence type="ECO:0000259" key="10">
    <source>
        <dbReference type="PROSITE" id="PS51057"/>
    </source>
</evidence>
<dbReference type="PANTHER" id="PTHR45636">
    <property type="entry name" value="PAIRED BOX PROTEIN PAX-6-RELATED-RELATED"/>
    <property type="match status" value="1"/>
</dbReference>
<dbReference type="InterPro" id="IPR009057">
    <property type="entry name" value="Homeodomain-like_sf"/>
</dbReference>
<keyword evidence="6" id="KW-0804">Transcription</keyword>
<name>A0ABP0FKI8_CLALP</name>
<dbReference type="PANTHER" id="PTHR45636:SF20">
    <property type="entry name" value="PAIRED BOX PROTEIN PAX-5"/>
    <property type="match status" value="1"/>
</dbReference>
<dbReference type="Pfam" id="PF00292">
    <property type="entry name" value="PAX"/>
    <property type="match status" value="1"/>
</dbReference>
<dbReference type="InterPro" id="IPR043565">
    <property type="entry name" value="PAX_fam"/>
</dbReference>
<dbReference type="InterPro" id="IPR043182">
    <property type="entry name" value="PAIRED_DNA-bd_dom"/>
</dbReference>
<feature type="region of interest" description="Disordered" evidence="8">
    <location>
        <begin position="354"/>
        <end position="385"/>
    </location>
</feature>
<gene>
    <name evidence="11" type="ORF">CVLEPA_LOCUS9248</name>
</gene>
<feature type="compositionally biased region" description="Polar residues" evidence="8">
    <location>
        <begin position="474"/>
        <end position="489"/>
    </location>
</feature>
<dbReference type="Proteomes" id="UP001642483">
    <property type="component" value="Unassembled WGS sequence"/>
</dbReference>
<keyword evidence="12" id="KW-1185">Reference proteome</keyword>
<evidence type="ECO:0000256" key="1">
    <source>
        <dbReference type="ARBA" id="ARBA00004123"/>
    </source>
</evidence>
<evidence type="ECO:0000313" key="11">
    <source>
        <dbReference type="EMBL" id="CAK8678979.1"/>
    </source>
</evidence>
<evidence type="ECO:0000256" key="8">
    <source>
        <dbReference type="SAM" id="MobiDB-lite"/>
    </source>
</evidence>
<feature type="compositionally biased region" description="Polar residues" evidence="8">
    <location>
        <begin position="452"/>
        <end position="466"/>
    </location>
</feature>
<protein>
    <submittedName>
        <fullName evidence="11">Uncharacterized protein</fullName>
    </submittedName>
</protein>
<dbReference type="InterPro" id="IPR003654">
    <property type="entry name" value="OAR_dom"/>
</dbReference>
<dbReference type="SUPFAM" id="SSF46689">
    <property type="entry name" value="Homeodomain-like"/>
    <property type="match status" value="1"/>
</dbReference>
<evidence type="ECO:0000256" key="5">
    <source>
        <dbReference type="ARBA" id="ARBA00023125"/>
    </source>
</evidence>
<sequence length="741" mass="79965">MNWGPAMTVGPSPMGHHFATGGSPNPMNLTPTRSGHGGINQLGGVYVNGRPLPDRIRQQIVDQAHHGVRPCDIARQLRVSHGCVSKILARYYETGSIRPGVIGGSKPKVATPRVVEKICEYKRQNPTMFAWEIRDRLLNETICDQDNVPSVSSINRIVRNKAAENAKHHHHQLAHVVGMPPSPSLGMPSTCIPSMTADHDIRSSYTINGILGIPPSNPHLLPHHVHGSSTETNPAMYNYPKGAHLTPPGGVSVPRMQIYPPHQTQENGYPSLSVPTEGSTRPMYHDRFASAAHSPHQANHVISNMHGQSLQGTQRQFAAGGMKETSLDNKATNRSEYDTFGQCGTMVPRTTAPASTACGSLHQSRPESSSAIYTGSSGQIGSERDRVISIKEETDDLGATVTPAAKHLNTNAIDKLNPISQYPQVVSSPHTPRPASHEPQLTTMQPIDPAANQPTRPNQPGDSLQTAPGVHSGTIASTVPTQQEPTPVQYQPPKPAAPIEISSSYQPFLYPTSQALPTTNMGPGYSPFAPGYAHDPAFVMHPNQNHAPNQPFFPALPPNDHRDPNQSSPSCPSLPPVPSFLHGSSHPNYHHHAHYAPSTSSNQTQLSVLPHQDPNRSEGCDVANGSPSCVPTTSLPSTCDNNAYSDVNNPASYSAIKTLSQKTPLPPATDHSLYGSNYPDQRSARHPYTSYNESWKITQPPVFDGAPVHLHDGVAEQDSSLNNLRLRAKEHTANMGLISAQ</sequence>
<dbReference type="Gene3D" id="1.10.10.10">
    <property type="entry name" value="Winged helix-like DNA-binding domain superfamily/Winged helix DNA-binding domain"/>
    <property type="match status" value="2"/>
</dbReference>
<feature type="compositionally biased region" description="Polar residues" evidence="8">
    <location>
        <begin position="354"/>
        <end position="380"/>
    </location>
</feature>
<evidence type="ECO:0000256" key="3">
    <source>
        <dbReference type="ARBA" id="ARBA00022724"/>
    </source>
</evidence>
<comment type="subcellular location">
    <subcellularLocation>
        <location evidence="1">Nucleus</location>
    </subcellularLocation>
</comment>
<dbReference type="EMBL" id="CAWYQH010000057">
    <property type="protein sequence ID" value="CAK8678979.1"/>
    <property type="molecule type" value="Genomic_DNA"/>
</dbReference>
<feature type="region of interest" description="Disordered" evidence="8">
    <location>
        <begin position="541"/>
        <end position="627"/>
    </location>
</feature>
<dbReference type="CDD" id="cd00131">
    <property type="entry name" value="PAX"/>
    <property type="match status" value="1"/>
</dbReference>
<comment type="caution">
    <text evidence="11">The sequence shown here is derived from an EMBL/GenBank/DDBJ whole genome shotgun (WGS) entry which is preliminary data.</text>
</comment>
<proteinExistence type="predicted"/>
<accession>A0ABP0FKI8</accession>
<dbReference type="SMART" id="SM00351">
    <property type="entry name" value="PAX"/>
    <property type="match status" value="1"/>
</dbReference>
<keyword evidence="3" id="KW-0563">Paired box</keyword>
<evidence type="ECO:0000256" key="4">
    <source>
        <dbReference type="ARBA" id="ARBA00023015"/>
    </source>
</evidence>